<dbReference type="EMBL" id="JAPWGY010000001">
    <property type="protein sequence ID" value="MCZ4279157.1"/>
    <property type="molecule type" value="Genomic_DNA"/>
</dbReference>
<accession>A0ABT4LDI3</accession>
<name>A0ABT4LDI3_9PROT</name>
<evidence type="ECO:0000256" key="1">
    <source>
        <dbReference type="SAM" id="Phobius"/>
    </source>
</evidence>
<feature type="transmembrane region" description="Helical" evidence="1">
    <location>
        <begin position="45"/>
        <end position="66"/>
    </location>
</feature>
<evidence type="ECO:0000313" key="3">
    <source>
        <dbReference type="Proteomes" id="UP001069802"/>
    </source>
</evidence>
<proteinExistence type="predicted"/>
<sequence>MITIYDLKPQFQNLLRPICARFIKIGLVANHITLAALILSGAGGIWIALAPGSALPLLALPVLLFIRMALNAVDGMMAREFNQKSRLGAVLNELGDVLADVALYLPFALIPGVSAVLCTLVILLGIIVEMTGIIAVQIGASRRYDGPFGKSDRAFAFGLLAVLLAFDFISPQLSTVYLAILIGLSCYTLFNRAQKALREADESTPS</sequence>
<feature type="transmembrane region" description="Helical" evidence="1">
    <location>
        <begin position="113"/>
        <end position="140"/>
    </location>
</feature>
<evidence type="ECO:0000313" key="2">
    <source>
        <dbReference type="EMBL" id="MCZ4279157.1"/>
    </source>
</evidence>
<dbReference type="Proteomes" id="UP001069802">
    <property type="component" value="Unassembled WGS sequence"/>
</dbReference>
<keyword evidence="3" id="KW-1185">Reference proteome</keyword>
<keyword evidence="1" id="KW-0812">Transmembrane</keyword>
<feature type="transmembrane region" description="Helical" evidence="1">
    <location>
        <begin position="175"/>
        <end position="190"/>
    </location>
</feature>
<dbReference type="InterPro" id="IPR000462">
    <property type="entry name" value="CDP-OH_P_trans"/>
</dbReference>
<feature type="transmembrane region" description="Helical" evidence="1">
    <location>
        <begin position="87"/>
        <end position="107"/>
    </location>
</feature>
<dbReference type="Pfam" id="PF01066">
    <property type="entry name" value="CDP-OH_P_transf"/>
    <property type="match status" value="1"/>
</dbReference>
<dbReference type="Gene3D" id="1.20.120.1760">
    <property type="match status" value="1"/>
</dbReference>
<gene>
    <name evidence="2" type="ORF">O4H49_00115</name>
</gene>
<protein>
    <submittedName>
        <fullName evidence="2">CDP-alcohol phosphatidyltransferase family protein</fullName>
    </submittedName>
</protein>
<feature type="transmembrane region" description="Helical" evidence="1">
    <location>
        <begin position="152"/>
        <end position="169"/>
    </location>
</feature>
<reference evidence="2" key="1">
    <citation type="submission" date="2022-12" db="EMBL/GenBank/DDBJ databases">
        <title>Bacterial isolates from different developmental stages of Nematostella vectensis.</title>
        <authorList>
            <person name="Fraune S."/>
        </authorList>
    </citation>
    <scope>NUCLEOTIDE SEQUENCE</scope>
    <source>
        <strain evidence="2">G21630-S1</strain>
    </source>
</reference>
<keyword evidence="1" id="KW-0472">Membrane</keyword>
<comment type="caution">
    <text evidence="2">The sequence shown here is derived from an EMBL/GenBank/DDBJ whole genome shotgun (WGS) entry which is preliminary data.</text>
</comment>
<keyword evidence="1" id="KW-1133">Transmembrane helix</keyword>
<dbReference type="RefSeq" id="WP_269421373.1">
    <property type="nucleotide sequence ID" value="NZ_JAPWGY010000001.1"/>
</dbReference>
<feature type="transmembrane region" description="Helical" evidence="1">
    <location>
        <begin position="21"/>
        <end position="39"/>
    </location>
</feature>
<dbReference type="InterPro" id="IPR043130">
    <property type="entry name" value="CDP-OH_PTrfase_TM_dom"/>
</dbReference>
<organism evidence="2 3">
    <name type="scientific">Kiloniella laminariae</name>
    <dbReference type="NCBI Taxonomy" id="454162"/>
    <lineage>
        <taxon>Bacteria</taxon>
        <taxon>Pseudomonadati</taxon>
        <taxon>Pseudomonadota</taxon>
        <taxon>Alphaproteobacteria</taxon>
        <taxon>Rhodospirillales</taxon>
        <taxon>Kiloniellaceae</taxon>
        <taxon>Kiloniella</taxon>
    </lineage>
</organism>